<dbReference type="PROSITE" id="PS50041">
    <property type="entry name" value="C_TYPE_LECTIN_2"/>
    <property type="match status" value="1"/>
</dbReference>
<proteinExistence type="predicted"/>
<dbReference type="Pfam" id="PF00059">
    <property type="entry name" value="Lectin_C"/>
    <property type="match status" value="1"/>
</dbReference>
<dbReference type="InterPro" id="IPR050111">
    <property type="entry name" value="C-type_lectin/snaclec_domain"/>
</dbReference>
<accession>A0A914YUJ2</accession>
<dbReference type="InterPro" id="IPR001304">
    <property type="entry name" value="C-type_lectin-like"/>
</dbReference>
<dbReference type="AlphaFoldDB" id="A0A914YUJ2"/>
<dbReference type="SMART" id="SM00034">
    <property type="entry name" value="CLECT"/>
    <property type="match status" value="1"/>
</dbReference>
<dbReference type="Proteomes" id="UP000887577">
    <property type="component" value="Unplaced"/>
</dbReference>
<dbReference type="CDD" id="cd00037">
    <property type="entry name" value="CLECT"/>
    <property type="match status" value="1"/>
</dbReference>
<dbReference type="InterPro" id="IPR016187">
    <property type="entry name" value="CTDL_fold"/>
</dbReference>
<dbReference type="SUPFAM" id="SSF56436">
    <property type="entry name" value="C-type lectin-like"/>
    <property type="match status" value="1"/>
</dbReference>
<keyword evidence="2" id="KW-1185">Reference proteome</keyword>
<evidence type="ECO:0000313" key="3">
    <source>
        <dbReference type="WBParaSite" id="PSU_v2.g4295.t1"/>
    </source>
</evidence>
<sequence>MIWSQAEHYCWSNFSAHLASIHNFEEMQFLLEFAYISNSNIWSGAYSENGGKTWQWRDGTRWDYNPWAEGYPLLGTPCGALTDERLINVDCNLMKRTLCKYYL</sequence>
<dbReference type="WBParaSite" id="PSU_v2.g4295.t1">
    <property type="protein sequence ID" value="PSU_v2.g4295.t1"/>
    <property type="gene ID" value="PSU_v2.g4295"/>
</dbReference>
<evidence type="ECO:0000313" key="2">
    <source>
        <dbReference type="Proteomes" id="UP000887577"/>
    </source>
</evidence>
<dbReference type="Gene3D" id="3.10.100.10">
    <property type="entry name" value="Mannose-Binding Protein A, subunit A"/>
    <property type="match status" value="1"/>
</dbReference>
<protein>
    <submittedName>
        <fullName evidence="3">C-type lectin domain-containing protein</fullName>
    </submittedName>
</protein>
<feature type="domain" description="C-type lectin" evidence="1">
    <location>
        <begin position="1"/>
        <end position="100"/>
    </location>
</feature>
<dbReference type="InterPro" id="IPR016186">
    <property type="entry name" value="C-type_lectin-like/link_sf"/>
</dbReference>
<reference evidence="3" key="1">
    <citation type="submission" date="2022-11" db="UniProtKB">
        <authorList>
            <consortium name="WormBaseParasite"/>
        </authorList>
    </citation>
    <scope>IDENTIFICATION</scope>
</reference>
<organism evidence="2 3">
    <name type="scientific">Panagrolaimus superbus</name>
    <dbReference type="NCBI Taxonomy" id="310955"/>
    <lineage>
        <taxon>Eukaryota</taxon>
        <taxon>Metazoa</taxon>
        <taxon>Ecdysozoa</taxon>
        <taxon>Nematoda</taxon>
        <taxon>Chromadorea</taxon>
        <taxon>Rhabditida</taxon>
        <taxon>Tylenchina</taxon>
        <taxon>Panagrolaimomorpha</taxon>
        <taxon>Panagrolaimoidea</taxon>
        <taxon>Panagrolaimidae</taxon>
        <taxon>Panagrolaimus</taxon>
    </lineage>
</organism>
<evidence type="ECO:0000259" key="1">
    <source>
        <dbReference type="PROSITE" id="PS50041"/>
    </source>
</evidence>
<dbReference type="PANTHER" id="PTHR22803">
    <property type="entry name" value="MANNOSE, PHOSPHOLIPASE, LECTIN RECEPTOR RELATED"/>
    <property type="match status" value="1"/>
</dbReference>
<name>A0A914YUJ2_9BILA</name>